<feature type="region of interest" description="Disordered" evidence="1">
    <location>
        <begin position="434"/>
        <end position="469"/>
    </location>
</feature>
<dbReference type="EMBL" id="QGNW01001871">
    <property type="protein sequence ID" value="RVW28920.1"/>
    <property type="molecule type" value="Genomic_DNA"/>
</dbReference>
<gene>
    <name evidence="2" type="ORF">CK203_102841</name>
</gene>
<accession>A0A438D0B7</accession>
<reference evidence="2 3" key="1">
    <citation type="journal article" date="2018" name="PLoS Genet.">
        <title>Population sequencing reveals clonal diversity and ancestral inbreeding in the grapevine cultivar Chardonnay.</title>
        <authorList>
            <person name="Roach M.J."/>
            <person name="Johnson D.L."/>
            <person name="Bohlmann J."/>
            <person name="van Vuuren H.J."/>
            <person name="Jones S.J."/>
            <person name="Pretorius I.S."/>
            <person name="Schmidt S.A."/>
            <person name="Borneman A.R."/>
        </authorList>
    </citation>
    <scope>NUCLEOTIDE SEQUENCE [LARGE SCALE GENOMIC DNA]</scope>
    <source>
        <strain evidence="3">cv. Chardonnay</strain>
        <tissue evidence="2">Leaf</tissue>
    </source>
</reference>
<comment type="caution">
    <text evidence="2">The sequence shown here is derived from an EMBL/GenBank/DDBJ whole genome shotgun (WGS) entry which is preliminary data.</text>
</comment>
<feature type="compositionally biased region" description="Low complexity" evidence="1">
    <location>
        <begin position="487"/>
        <end position="500"/>
    </location>
</feature>
<dbReference type="PANTHER" id="PTHR33710:SF71">
    <property type="entry name" value="ENDONUCLEASE_EXONUCLEASE_PHOSPHATASE DOMAIN-CONTAINING PROTEIN"/>
    <property type="match status" value="1"/>
</dbReference>
<evidence type="ECO:0000313" key="2">
    <source>
        <dbReference type="EMBL" id="RVW28920.1"/>
    </source>
</evidence>
<sequence length="739" mass="83227">MVVEAFREICGVGGFQGNCYKKETTNVLRKAISSVQDFFDQAKRVSKETFEDFQASKGIYRGCRSYANVVAKGGPRNGALLPVGKWARAVICECIEKVQDWVHVGKVIARMMDTKEMVSVTPISAYKGCFVVDSVRRAKMVPRARKFISGRKVYSSEEMLKYILKKWERVTKVARDSLKLIDLSKVKLWVEMLPNVVLPTLLEVEDGAWSFTITVSVTREDEEDNLFRSESTRSRDELMPAGGCISQRPKNAEGLCEWLGRESPGPSGRNNNGPTMPETLVKARPVKAQIGTKNRGLPTGPIDPVEVRANEGKAFSDEDGPSWLGQRIGGMKPSVKTGLLRREEDFAMRKGKASEVQTRGFAQKEEKVVSKKLWTTLFPPSFDRRQGLRSHSKPLLLEKSSSVSEECLMEEDFGAGSQMERGLRASPLFHSQSTRNRKWCSGKGPRRQEAKRFAQSPFRRRQRRGKGLSFKGNCEMPIVENLEVCLSSPSQSPESSSTPSCGLALPLLNPSGPDLPSSVSHSQSPMENRAISEIFSTKDIVSTFYQKYDGNHVPDEVEAQFASSNQMSESVNPNKSKPILPKEVSNLVTVSQGGEFQIDGLSPMKMDKVREVLSSLDIKVIQEEEQMLHKYMRPIGTMGAILSSKPSRSLPRRTSDHWPIVLDTNPFKWGPTPFRFENMWLQHPSFKESFKSWWRGFQGNGWEGHKFMRRLQFVKANLKEWNKVSFGELNERKKASSMI</sequence>
<protein>
    <recommendedName>
        <fullName evidence="4">DUF4283 domain-containing protein</fullName>
    </recommendedName>
</protein>
<evidence type="ECO:0008006" key="4">
    <source>
        <dbReference type="Google" id="ProtNLM"/>
    </source>
</evidence>
<name>A0A438D0B7_VITVI</name>
<dbReference type="Proteomes" id="UP000288805">
    <property type="component" value="Unassembled WGS sequence"/>
</dbReference>
<organism evidence="2 3">
    <name type="scientific">Vitis vinifera</name>
    <name type="common">Grape</name>
    <dbReference type="NCBI Taxonomy" id="29760"/>
    <lineage>
        <taxon>Eukaryota</taxon>
        <taxon>Viridiplantae</taxon>
        <taxon>Streptophyta</taxon>
        <taxon>Embryophyta</taxon>
        <taxon>Tracheophyta</taxon>
        <taxon>Spermatophyta</taxon>
        <taxon>Magnoliopsida</taxon>
        <taxon>eudicotyledons</taxon>
        <taxon>Gunneridae</taxon>
        <taxon>Pentapetalae</taxon>
        <taxon>rosids</taxon>
        <taxon>Vitales</taxon>
        <taxon>Vitaceae</taxon>
        <taxon>Viteae</taxon>
        <taxon>Vitis</taxon>
    </lineage>
</organism>
<feature type="compositionally biased region" description="Basic and acidic residues" evidence="1">
    <location>
        <begin position="225"/>
        <end position="238"/>
    </location>
</feature>
<dbReference type="PANTHER" id="PTHR33710">
    <property type="entry name" value="BNAC02G09200D PROTEIN"/>
    <property type="match status" value="1"/>
</dbReference>
<proteinExistence type="predicted"/>
<dbReference type="AlphaFoldDB" id="A0A438D0B7"/>
<evidence type="ECO:0000313" key="3">
    <source>
        <dbReference type="Proteomes" id="UP000288805"/>
    </source>
</evidence>
<evidence type="ECO:0000256" key="1">
    <source>
        <dbReference type="SAM" id="MobiDB-lite"/>
    </source>
</evidence>
<feature type="region of interest" description="Disordered" evidence="1">
    <location>
        <begin position="487"/>
        <end position="524"/>
    </location>
</feature>
<feature type="region of interest" description="Disordered" evidence="1">
    <location>
        <begin position="224"/>
        <end position="278"/>
    </location>
</feature>